<dbReference type="EMBL" id="BOOI01000010">
    <property type="protein sequence ID" value="GIH82969.1"/>
    <property type="molecule type" value="Genomic_DNA"/>
</dbReference>
<feature type="compositionally biased region" description="Basic and acidic residues" evidence="1">
    <location>
        <begin position="45"/>
        <end position="59"/>
    </location>
</feature>
<dbReference type="AlphaFoldDB" id="A0A8J3WAM9"/>
<dbReference type="Proteomes" id="UP000655044">
    <property type="component" value="Unassembled WGS sequence"/>
</dbReference>
<evidence type="ECO:0000313" key="3">
    <source>
        <dbReference type="Proteomes" id="UP000655044"/>
    </source>
</evidence>
<accession>A0A8J3WAM9</accession>
<protein>
    <submittedName>
        <fullName evidence="2">Uncharacterized protein</fullName>
    </submittedName>
</protein>
<organism evidence="2 3">
    <name type="scientific">Planobispora rosea</name>
    <dbReference type="NCBI Taxonomy" id="35762"/>
    <lineage>
        <taxon>Bacteria</taxon>
        <taxon>Bacillati</taxon>
        <taxon>Actinomycetota</taxon>
        <taxon>Actinomycetes</taxon>
        <taxon>Streptosporangiales</taxon>
        <taxon>Streptosporangiaceae</taxon>
        <taxon>Planobispora</taxon>
    </lineage>
</organism>
<evidence type="ECO:0000256" key="1">
    <source>
        <dbReference type="SAM" id="MobiDB-lite"/>
    </source>
</evidence>
<sequence>MMIRHRLHTARRSRVRGTSCVRRFPSEITRSRLSRPGRKRARLSSPHEENRGPEYRDDEGAPECRNGERDPDGEKDPDGGGDRPPGPIPSSPDPDQRSSGGRVITRSSR</sequence>
<name>A0A8J3WAM9_PLARO</name>
<evidence type="ECO:0000313" key="2">
    <source>
        <dbReference type="EMBL" id="GIH82969.1"/>
    </source>
</evidence>
<reference evidence="2" key="1">
    <citation type="submission" date="2021-01" db="EMBL/GenBank/DDBJ databases">
        <title>Whole genome shotgun sequence of Planobispora rosea NBRC 15558.</title>
        <authorList>
            <person name="Komaki H."/>
            <person name="Tamura T."/>
        </authorList>
    </citation>
    <scope>NUCLEOTIDE SEQUENCE</scope>
    <source>
        <strain evidence="2">NBRC 15558</strain>
    </source>
</reference>
<feature type="compositionally biased region" description="Basic and acidic residues" evidence="1">
    <location>
        <begin position="65"/>
        <end position="81"/>
    </location>
</feature>
<keyword evidence="3" id="KW-1185">Reference proteome</keyword>
<feature type="compositionally biased region" description="Basic residues" evidence="1">
    <location>
        <begin position="1"/>
        <end position="15"/>
    </location>
</feature>
<gene>
    <name evidence="2" type="ORF">Pro02_13770</name>
</gene>
<proteinExistence type="predicted"/>
<feature type="region of interest" description="Disordered" evidence="1">
    <location>
        <begin position="1"/>
        <end position="109"/>
    </location>
</feature>
<feature type="compositionally biased region" description="Basic residues" evidence="1">
    <location>
        <begin position="32"/>
        <end position="42"/>
    </location>
</feature>
<comment type="caution">
    <text evidence="2">The sequence shown here is derived from an EMBL/GenBank/DDBJ whole genome shotgun (WGS) entry which is preliminary data.</text>
</comment>